<gene>
    <name evidence="1" type="ORF">D5H75_12015</name>
</gene>
<evidence type="ECO:0000313" key="2">
    <source>
        <dbReference type="Proteomes" id="UP000265768"/>
    </source>
</evidence>
<dbReference type="OrthoDB" id="3386555at2"/>
<keyword evidence="2" id="KW-1185">Reference proteome</keyword>
<accession>A0A3A4B133</accession>
<evidence type="ECO:0000313" key="1">
    <source>
        <dbReference type="EMBL" id="RJL33648.1"/>
    </source>
</evidence>
<protein>
    <submittedName>
        <fullName evidence="1">Uncharacterized protein</fullName>
    </submittedName>
</protein>
<dbReference type="EMBL" id="QZEY01000003">
    <property type="protein sequence ID" value="RJL33648.1"/>
    <property type="molecule type" value="Genomic_DNA"/>
</dbReference>
<sequence length="222" mass="23457">MAALCLAGAVFGGLRAGAELRRGPTDEELRRAAVAEIAGRWARWPANKIFPSGLAYSPEQGGEETAQRVGVSPETSCDAGLDARLLAKLRGCRGVLRATYVDALQGLAITVGVVAFPDERAALAAREALPEHVKPTPGLRALGFPRTITARFRDSARQAATVRQAGPYLVLTTAGALDGRPASAVRQQRPAVFGPASEMSEEVLRVLTEPATPRCGAKEWTC</sequence>
<proteinExistence type="predicted"/>
<dbReference type="Proteomes" id="UP000265768">
    <property type="component" value="Unassembled WGS sequence"/>
</dbReference>
<organism evidence="1 2">
    <name type="scientific">Bailinhaonella thermotolerans</name>
    <dbReference type="NCBI Taxonomy" id="1070861"/>
    <lineage>
        <taxon>Bacteria</taxon>
        <taxon>Bacillati</taxon>
        <taxon>Actinomycetota</taxon>
        <taxon>Actinomycetes</taxon>
        <taxon>Streptosporangiales</taxon>
        <taxon>Streptosporangiaceae</taxon>
        <taxon>Bailinhaonella</taxon>
    </lineage>
</organism>
<dbReference type="AlphaFoldDB" id="A0A3A4B133"/>
<comment type="caution">
    <text evidence="1">The sequence shown here is derived from an EMBL/GenBank/DDBJ whole genome shotgun (WGS) entry which is preliminary data.</text>
</comment>
<reference evidence="1 2" key="1">
    <citation type="submission" date="2018-09" db="EMBL/GenBank/DDBJ databases">
        <title>YIM 75507 draft genome.</title>
        <authorList>
            <person name="Tang S."/>
            <person name="Feng Y."/>
        </authorList>
    </citation>
    <scope>NUCLEOTIDE SEQUENCE [LARGE SCALE GENOMIC DNA]</scope>
    <source>
        <strain evidence="1 2">YIM 75507</strain>
    </source>
</reference>
<name>A0A3A4B133_9ACTN</name>